<dbReference type="EMBL" id="AM920431">
    <property type="protein sequence ID" value="CAP93645.1"/>
    <property type="molecule type" value="Genomic_DNA"/>
</dbReference>
<dbReference type="Pfam" id="PF08493">
    <property type="entry name" value="AflR"/>
    <property type="match status" value="1"/>
</dbReference>
<evidence type="ECO:0000256" key="5">
    <source>
        <dbReference type="ARBA" id="ARBA00023242"/>
    </source>
</evidence>
<dbReference type="AlphaFoldDB" id="B6H8V8"/>
<evidence type="ECO:0000313" key="9">
    <source>
        <dbReference type="Proteomes" id="UP000000724"/>
    </source>
</evidence>
<dbReference type="eggNOG" id="ENOG502SUCM">
    <property type="taxonomic scope" value="Eukaryota"/>
</dbReference>
<evidence type="ECO:0000256" key="3">
    <source>
        <dbReference type="ARBA" id="ARBA00023125"/>
    </source>
</evidence>
<evidence type="ECO:0000259" key="7">
    <source>
        <dbReference type="Pfam" id="PF08493"/>
    </source>
</evidence>
<keyword evidence="2" id="KW-0805">Transcription regulation</keyword>
<proteinExistence type="predicted"/>
<evidence type="ECO:0000256" key="4">
    <source>
        <dbReference type="ARBA" id="ARBA00023163"/>
    </source>
</evidence>
<evidence type="ECO:0000256" key="2">
    <source>
        <dbReference type="ARBA" id="ARBA00023015"/>
    </source>
</evidence>
<feature type="region of interest" description="Disordered" evidence="6">
    <location>
        <begin position="607"/>
        <end position="627"/>
    </location>
</feature>
<dbReference type="GO" id="GO:0006355">
    <property type="term" value="P:regulation of DNA-templated transcription"/>
    <property type="evidence" value="ECO:0007669"/>
    <property type="project" value="InterPro"/>
</dbReference>
<dbReference type="GO" id="GO:0046872">
    <property type="term" value="F:metal ion binding"/>
    <property type="evidence" value="ECO:0007669"/>
    <property type="project" value="UniProtKB-KW"/>
</dbReference>
<name>B6H8V8_PENRW</name>
<reference evidence="8 9" key="1">
    <citation type="journal article" date="2008" name="Nat. Biotechnol.">
        <title>Genome sequencing and analysis of the filamentous fungus Penicillium chrysogenum.</title>
        <authorList>
            <person name="van den Berg M.A."/>
            <person name="Albang R."/>
            <person name="Albermann K."/>
            <person name="Badger J.H."/>
            <person name="Daran J.-M."/>
            <person name="Driessen A.J.M."/>
            <person name="Garcia-Estrada C."/>
            <person name="Fedorova N.D."/>
            <person name="Harris D.M."/>
            <person name="Heijne W.H.M."/>
            <person name="Joardar V.S."/>
            <person name="Kiel J.A.K.W."/>
            <person name="Kovalchuk A."/>
            <person name="Martin J.F."/>
            <person name="Nierman W.C."/>
            <person name="Nijland J.G."/>
            <person name="Pronk J.T."/>
            <person name="Roubos J.A."/>
            <person name="van der Klei I.J."/>
            <person name="van Peij N.N.M.E."/>
            <person name="Veenhuis M."/>
            <person name="von Doehren H."/>
            <person name="Wagner C."/>
            <person name="Wortman J.R."/>
            <person name="Bovenberg R.A.L."/>
        </authorList>
    </citation>
    <scope>NUCLEOTIDE SEQUENCE [LARGE SCALE GENOMIC DNA]</scope>
    <source>
        <strain evidence="9">ATCC 28089 / DSM 1075 / NRRL 1951 / Wisconsin 54-1255</strain>
    </source>
</reference>
<keyword evidence="1" id="KW-0479">Metal-binding</keyword>
<dbReference type="Proteomes" id="UP000000724">
    <property type="component" value="Contig Pc00c16"/>
</dbReference>
<evidence type="ECO:0000256" key="6">
    <source>
        <dbReference type="SAM" id="MobiDB-lite"/>
    </source>
</evidence>
<dbReference type="GO" id="GO:0005634">
    <property type="term" value="C:nucleus"/>
    <property type="evidence" value="ECO:0007669"/>
    <property type="project" value="InterPro"/>
</dbReference>
<dbReference type="VEuPathDB" id="FungiDB:PCH_Pc16g09750"/>
<gene>
    <name evidence="8" type="ORF">Pc16g09750</name>
    <name evidence="8" type="ORF">PCH_Pc16g09750</name>
</gene>
<accession>B6H8V8</accession>
<keyword evidence="9" id="KW-1185">Reference proteome</keyword>
<sequence>MEASIPDNPSAEDSMSLANDRQFIFAQCTAHDDLFHPSVESSHGLFADASIDDLDLDLNVDLDPDTYLETFAGTHSMSFGAVPDLWPGPIHCLGSDRFDDHDEPTLDCSTLPDPSTPLFAVPDSILTPLQTSPQSTVAVSCLAQHRTPCIITVTQSLRSLHIPQTSCVSRRNGGSYDTNGAGSPRMSGSVLKANKEAGISVCHMLQCACALRPQNQLILAIICSRLIAWYRAMIHACFIDGHSSSSGHSVNSAPNQGPASLEKVVHQPVTIGDHSVDDQAMGLSIQAQVTLRELQHMQRLIETLSARMRETTDSYPKVMQGFGAEARFPSAGLPGITRDRLVTHLLKEVHGRSLDIMSGLPDEGPTPRSSRQVSSTRCDTIYIPSDDFTPISFRRLFSPPKRQIKDTVPHISGDAEISSFKSQRARHQVQKPLAGSTRKAPLQQNFKLFQTRATTVDVPGTGGGKENVPPGFPVITNKKSKSEDHSPVSKMAHPVVQNTSRRACMTIKPKEAQIEPLKRVALGETRENVVRVPKRMEPSPPAGNPVASALKRAFSAIVIQRAWRSFIERRNKHACGTATAKAELACEVITRWWRGVKACKLRAQKQKAKLAENTEQTSRRKPASQRRSAGLFVPDFVYDNRTAFAVFLPAHQITPPPNGTKLSDENVYMATKLVSASLAWVSSNSNRDTHYEVYGNFAIPQSSSNIPAPGTAGGDNAGAGAAVAGPVAPGDGAGNVVAPPAALDHGGDGIWLHLMLSAAATARV</sequence>
<dbReference type="GO" id="GO:0003677">
    <property type="term" value="F:DNA binding"/>
    <property type="evidence" value="ECO:0007669"/>
    <property type="project" value="UniProtKB-KW"/>
</dbReference>
<evidence type="ECO:0000256" key="1">
    <source>
        <dbReference type="ARBA" id="ARBA00022723"/>
    </source>
</evidence>
<dbReference type="OrthoDB" id="2740448at2759"/>
<protein>
    <submittedName>
        <fullName evidence="8">Pc16g09750 protein</fullName>
    </submittedName>
</protein>
<dbReference type="InterPro" id="IPR013700">
    <property type="entry name" value="AflR"/>
</dbReference>
<feature type="region of interest" description="Disordered" evidence="6">
    <location>
        <begin position="356"/>
        <end position="376"/>
    </location>
</feature>
<dbReference type="HOGENOM" id="CLU_365276_0_0_1"/>
<dbReference type="BioCyc" id="PCHR:PC16G09750-MONOMER"/>
<feature type="domain" description="Aflatoxin regulatory protein" evidence="7">
    <location>
        <begin position="147"/>
        <end position="245"/>
    </location>
</feature>
<evidence type="ECO:0000313" key="8">
    <source>
        <dbReference type="EMBL" id="CAP93645.1"/>
    </source>
</evidence>
<dbReference type="GO" id="GO:0045122">
    <property type="term" value="P:aflatoxin biosynthetic process"/>
    <property type="evidence" value="ECO:0007669"/>
    <property type="project" value="InterPro"/>
</dbReference>
<keyword evidence="5" id="KW-0539">Nucleus</keyword>
<organism evidence="8 9">
    <name type="scientific">Penicillium rubens (strain ATCC 28089 / DSM 1075 / NRRL 1951 / Wisconsin 54-1255)</name>
    <name type="common">Penicillium chrysogenum</name>
    <dbReference type="NCBI Taxonomy" id="500485"/>
    <lineage>
        <taxon>Eukaryota</taxon>
        <taxon>Fungi</taxon>
        <taxon>Dikarya</taxon>
        <taxon>Ascomycota</taxon>
        <taxon>Pezizomycotina</taxon>
        <taxon>Eurotiomycetes</taxon>
        <taxon>Eurotiomycetidae</taxon>
        <taxon>Eurotiales</taxon>
        <taxon>Aspergillaceae</taxon>
        <taxon>Penicillium</taxon>
        <taxon>Penicillium chrysogenum species complex</taxon>
    </lineage>
</organism>
<keyword evidence="4" id="KW-0804">Transcription</keyword>
<keyword evidence="3" id="KW-0238">DNA-binding</keyword>
<feature type="compositionally biased region" description="Polar residues" evidence="6">
    <location>
        <begin position="367"/>
        <end position="376"/>
    </location>
</feature>
<dbReference type="OMA" id="RRACMTI"/>